<dbReference type="Pfam" id="PF12893">
    <property type="entry name" value="Lumazine_bd_2"/>
    <property type="match status" value="1"/>
</dbReference>
<feature type="chain" id="PRO_5016674724" description="Lumazine-binding" evidence="1">
    <location>
        <begin position="21"/>
        <end position="152"/>
    </location>
</feature>
<evidence type="ECO:0000313" key="2">
    <source>
        <dbReference type="EMBL" id="AXE18341.1"/>
    </source>
</evidence>
<evidence type="ECO:0008006" key="4">
    <source>
        <dbReference type="Google" id="ProtNLM"/>
    </source>
</evidence>
<sequence length="152" mass="16759">MKKLFQILSISLFCSVGVFAQLAEEAAVKVPIQQLFDGMKKSDSTLVRQSLMPGARLESIAKNKSGEVTVRSDSFEGFLKSIGKATPGDLDERLSAVDIRIDGEMATAWTPYKFYFKGNFSHCGVNAFQLVKTAAGWKILSIIDTRRKEGCE</sequence>
<evidence type="ECO:0000256" key="1">
    <source>
        <dbReference type="SAM" id="SignalP"/>
    </source>
</evidence>
<reference evidence="2 3" key="1">
    <citation type="submission" date="2018-07" db="EMBL/GenBank/DDBJ databases">
        <title>Genome sequencing of Runella.</title>
        <authorList>
            <person name="Baek M.-G."/>
            <person name="Yi H."/>
        </authorList>
    </citation>
    <scope>NUCLEOTIDE SEQUENCE [LARGE SCALE GENOMIC DNA]</scope>
    <source>
        <strain evidence="2 3">HYN0085</strain>
    </source>
</reference>
<accession>A0A344TI70</accession>
<protein>
    <recommendedName>
        <fullName evidence="4">Lumazine-binding</fullName>
    </recommendedName>
</protein>
<dbReference type="Proteomes" id="UP000251993">
    <property type="component" value="Chromosome"/>
</dbReference>
<feature type="signal peptide" evidence="1">
    <location>
        <begin position="1"/>
        <end position="20"/>
    </location>
</feature>
<evidence type="ECO:0000313" key="3">
    <source>
        <dbReference type="Proteomes" id="UP000251993"/>
    </source>
</evidence>
<dbReference type="InterPro" id="IPR032710">
    <property type="entry name" value="NTF2-like_dom_sf"/>
</dbReference>
<organism evidence="2 3">
    <name type="scientific">Runella rosea</name>
    <dbReference type="NCBI Taxonomy" id="2259595"/>
    <lineage>
        <taxon>Bacteria</taxon>
        <taxon>Pseudomonadati</taxon>
        <taxon>Bacteroidota</taxon>
        <taxon>Cytophagia</taxon>
        <taxon>Cytophagales</taxon>
        <taxon>Spirosomataceae</taxon>
        <taxon>Runella</taxon>
    </lineage>
</organism>
<dbReference type="OrthoDB" id="117186at2"/>
<dbReference type="Gene3D" id="3.10.450.50">
    <property type="match status" value="1"/>
</dbReference>
<keyword evidence="1" id="KW-0732">Signal</keyword>
<dbReference type="KEGG" id="run:DR864_11565"/>
<gene>
    <name evidence="2" type="ORF">DR864_11565</name>
</gene>
<dbReference type="SUPFAM" id="SSF54427">
    <property type="entry name" value="NTF2-like"/>
    <property type="match status" value="1"/>
</dbReference>
<dbReference type="InterPro" id="IPR039437">
    <property type="entry name" value="FrzH/put_lumazine-bd"/>
</dbReference>
<proteinExistence type="predicted"/>
<dbReference type="EMBL" id="CP030850">
    <property type="protein sequence ID" value="AXE18341.1"/>
    <property type="molecule type" value="Genomic_DNA"/>
</dbReference>
<keyword evidence="3" id="KW-1185">Reference proteome</keyword>
<dbReference type="RefSeq" id="WP_114067125.1">
    <property type="nucleotide sequence ID" value="NZ_CP030850.1"/>
</dbReference>
<dbReference type="AlphaFoldDB" id="A0A344TI70"/>
<name>A0A344TI70_9BACT</name>